<name>A0ACB9KVA8_BAUVA</name>
<dbReference type="Proteomes" id="UP000828941">
    <property type="component" value="Chromosome 13"/>
</dbReference>
<protein>
    <submittedName>
        <fullName evidence="1">Uncharacterized protein</fullName>
    </submittedName>
</protein>
<accession>A0ACB9KVA8</accession>
<reference evidence="1 2" key="1">
    <citation type="journal article" date="2022" name="DNA Res.">
        <title>Chromosomal-level genome assembly of the orchid tree Bauhinia variegata (Leguminosae; Cercidoideae) supports the allotetraploid origin hypothesis of Bauhinia.</title>
        <authorList>
            <person name="Zhong Y."/>
            <person name="Chen Y."/>
            <person name="Zheng D."/>
            <person name="Pang J."/>
            <person name="Liu Y."/>
            <person name="Luo S."/>
            <person name="Meng S."/>
            <person name="Qian L."/>
            <person name="Wei D."/>
            <person name="Dai S."/>
            <person name="Zhou R."/>
        </authorList>
    </citation>
    <scope>NUCLEOTIDE SEQUENCE [LARGE SCALE GENOMIC DNA]</scope>
    <source>
        <strain evidence="1">BV-YZ2020</strain>
    </source>
</reference>
<evidence type="ECO:0000313" key="1">
    <source>
        <dbReference type="EMBL" id="KAI4301277.1"/>
    </source>
</evidence>
<sequence>MKMLQEQYRALEARGFNVIICWEETPMDHSMAPQTHVFKLNCAKCQRKAKKLLSRLNGVYSIKVDADAGKVIIKSTVHPDILAAAIREIMKGQCEPLTPPNNNNVGVEQWINNIPVPAAANNGNAHCQNQFKGYEVADLHELARVPRVKELEFTQTRNIKMIFNDEKGGPSRPPSEPKNDFAPNNSIACDPSECEAGPSTSKEEPKKASGSNHISACDPSECHSHVKAQHEPKKCGGPYSCAPGDCHEPRNVPYFAEVLVNSGPYYCTPPCYPYHFYPPPPYYGHPPPMPPKNNDAHMHCDDVPKCRMV</sequence>
<organism evidence="1 2">
    <name type="scientific">Bauhinia variegata</name>
    <name type="common">Purple orchid tree</name>
    <name type="synonym">Phanera variegata</name>
    <dbReference type="NCBI Taxonomy" id="167791"/>
    <lineage>
        <taxon>Eukaryota</taxon>
        <taxon>Viridiplantae</taxon>
        <taxon>Streptophyta</taxon>
        <taxon>Embryophyta</taxon>
        <taxon>Tracheophyta</taxon>
        <taxon>Spermatophyta</taxon>
        <taxon>Magnoliopsida</taxon>
        <taxon>eudicotyledons</taxon>
        <taxon>Gunneridae</taxon>
        <taxon>Pentapetalae</taxon>
        <taxon>rosids</taxon>
        <taxon>fabids</taxon>
        <taxon>Fabales</taxon>
        <taxon>Fabaceae</taxon>
        <taxon>Cercidoideae</taxon>
        <taxon>Cercideae</taxon>
        <taxon>Bauhiniinae</taxon>
        <taxon>Bauhinia</taxon>
    </lineage>
</organism>
<gene>
    <name evidence="1" type="ORF">L6164_034570</name>
</gene>
<evidence type="ECO:0000313" key="2">
    <source>
        <dbReference type="Proteomes" id="UP000828941"/>
    </source>
</evidence>
<comment type="caution">
    <text evidence="1">The sequence shown here is derived from an EMBL/GenBank/DDBJ whole genome shotgun (WGS) entry which is preliminary data.</text>
</comment>
<dbReference type="EMBL" id="CM039438">
    <property type="protein sequence ID" value="KAI4301277.1"/>
    <property type="molecule type" value="Genomic_DNA"/>
</dbReference>
<proteinExistence type="predicted"/>
<keyword evidence="2" id="KW-1185">Reference proteome</keyword>